<organism evidence="2 3">
    <name type="scientific">Flavobacterium bernardetii</name>
    <dbReference type="NCBI Taxonomy" id="2813823"/>
    <lineage>
        <taxon>Bacteria</taxon>
        <taxon>Pseudomonadati</taxon>
        <taxon>Bacteroidota</taxon>
        <taxon>Flavobacteriia</taxon>
        <taxon>Flavobacteriales</taxon>
        <taxon>Flavobacteriaceae</taxon>
        <taxon>Flavobacterium</taxon>
    </lineage>
</organism>
<dbReference type="EMBL" id="JACRUN010000006">
    <property type="protein sequence ID" value="MBC5835329.1"/>
    <property type="molecule type" value="Genomic_DNA"/>
</dbReference>
<feature type="transmembrane region" description="Helical" evidence="1">
    <location>
        <begin position="75"/>
        <end position="104"/>
    </location>
</feature>
<keyword evidence="1" id="KW-0472">Membrane</keyword>
<feature type="transmembrane region" description="Helical" evidence="1">
    <location>
        <begin position="169"/>
        <end position="193"/>
    </location>
</feature>
<keyword evidence="1" id="KW-1133">Transmembrane helix</keyword>
<reference evidence="2 3" key="1">
    <citation type="submission" date="2020-08" db="EMBL/GenBank/DDBJ databases">
        <title>Description of novel Flavobacterium F-408 isolate.</title>
        <authorList>
            <person name="Saticioglu I.B."/>
            <person name="Duman M."/>
            <person name="Altun S."/>
        </authorList>
    </citation>
    <scope>NUCLEOTIDE SEQUENCE [LARGE SCALE GENOMIC DNA]</scope>
    <source>
        <strain evidence="2 3">F-408</strain>
    </source>
</reference>
<evidence type="ECO:0000256" key="1">
    <source>
        <dbReference type="SAM" id="Phobius"/>
    </source>
</evidence>
<dbReference type="Proteomes" id="UP000605990">
    <property type="component" value="Unassembled WGS sequence"/>
</dbReference>
<feature type="transmembrane region" description="Helical" evidence="1">
    <location>
        <begin position="139"/>
        <end position="157"/>
    </location>
</feature>
<feature type="transmembrane region" description="Helical" evidence="1">
    <location>
        <begin position="376"/>
        <end position="394"/>
    </location>
</feature>
<name>A0ABR7IZV9_9FLAO</name>
<proteinExistence type="predicted"/>
<feature type="transmembrane region" description="Helical" evidence="1">
    <location>
        <begin position="116"/>
        <end position="133"/>
    </location>
</feature>
<dbReference type="RefSeq" id="WP_166125725.1">
    <property type="nucleotide sequence ID" value="NZ_JAANOQ010000002.1"/>
</dbReference>
<protein>
    <recommendedName>
        <fullName evidence="4">Glycosyltransferase RgtA/B/C/D-like domain-containing protein</fullName>
    </recommendedName>
</protein>
<feature type="transmembrane region" description="Helical" evidence="1">
    <location>
        <begin position="15"/>
        <end position="38"/>
    </location>
</feature>
<evidence type="ECO:0000313" key="3">
    <source>
        <dbReference type="Proteomes" id="UP000605990"/>
    </source>
</evidence>
<keyword evidence="1" id="KW-0812">Transmembrane</keyword>
<comment type="caution">
    <text evidence="2">The sequence shown here is derived from an EMBL/GenBank/DDBJ whole genome shotgun (WGS) entry which is preliminary data.</text>
</comment>
<evidence type="ECO:0008006" key="4">
    <source>
        <dbReference type="Google" id="ProtNLM"/>
    </source>
</evidence>
<accession>A0ABR7IZV9</accession>
<feature type="transmembrane region" description="Helical" evidence="1">
    <location>
        <begin position="343"/>
        <end position="364"/>
    </location>
</feature>
<gene>
    <name evidence="2" type="ORF">H8R27_10575</name>
</gene>
<sequence>MFFNCNSFSKQEKRVLAYIGLFYFLFMFFRILSGNYFLADSHEYLEVAKLINNLSYFENTSEIELTTKRPFVYPFFLSFFVNFPIVLIIGIQTIISFFSVFIFFKILKKLEVKISNLLVVILFLTPSIFIYSQLIMSEWIVLLLINILTLVLLEPFCKRNFIIIQVITVLLAFTKPVFYPFIYINFLFFAYYLFKNKTFSFWLFFPVIILQLYLFHNEQKSGFKHFSSIENYNLINYNLYYFKASKLGKKEADKWHKEVYENKNYVDKSFKEQNIYLKNVGFNEIKNNFFSYSFYHLKTAIRGVFDPGRFDIMTFFDKEDGKQGFLEILNGNKSIQSLFKDKMIIIIILLIPIFFINIFKYFYFFKHIAKHKYSNLILYLFILFVYNFLISGPVNSSRYMMPFQLIVIGFALKEFQKNLLHPSNS</sequence>
<evidence type="ECO:0000313" key="2">
    <source>
        <dbReference type="EMBL" id="MBC5835329.1"/>
    </source>
</evidence>
<keyword evidence="3" id="KW-1185">Reference proteome</keyword>
<feature type="transmembrane region" description="Helical" evidence="1">
    <location>
        <begin position="199"/>
        <end position="215"/>
    </location>
</feature>